<reference evidence="2 3" key="1">
    <citation type="submission" date="2019-03" db="EMBL/GenBank/DDBJ databases">
        <authorList>
            <person name="Kim M.K.M."/>
        </authorList>
    </citation>
    <scope>NUCLEOTIDE SEQUENCE [LARGE SCALE GENOMIC DNA]</scope>
    <source>
        <strain evidence="2 3">17J68-12</strain>
    </source>
</reference>
<gene>
    <name evidence="2" type="ORF">EPD60_07060</name>
</gene>
<evidence type="ECO:0000313" key="3">
    <source>
        <dbReference type="Proteomes" id="UP000295334"/>
    </source>
</evidence>
<dbReference type="AlphaFoldDB" id="A0A4R1BIG4"/>
<dbReference type="Gene3D" id="3.30.870.10">
    <property type="entry name" value="Endonuclease Chain A"/>
    <property type="match status" value="1"/>
</dbReference>
<evidence type="ECO:0000259" key="1">
    <source>
        <dbReference type="Pfam" id="PF13091"/>
    </source>
</evidence>
<dbReference type="InterPro" id="IPR059166">
    <property type="entry name" value="PLD-like_cat"/>
</dbReference>
<protein>
    <recommendedName>
        <fullName evidence="1">Phospholipase D-like domain-containing protein</fullName>
    </recommendedName>
</protein>
<dbReference type="OrthoDB" id="5500241at2"/>
<dbReference type="SUPFAM" id="SSF56024">
    <property type="entry name" value="Phospholipase D/nuclease"/>
    <property type="match status" value="1"/>
</dbReference>
<name>A0A4R1BIG4_9BACT</name>
<evidence type="ECO:0000313" key="2">
    <source>
        <dbReference type="EMBL" id="TCJ17063.1"/>
    </source>
</evidence>
<sequence length="290" mass="33913">MASFVNDTRINVILEEMIQEAEDLLVLYCPYFKLHDRLRDKLRLRKDDDRLKVTIVFGKNEDDPSRSLNREDFEFLQSFRNVEIAYEKRLHAKYYANEKRGLITSLNLHTYSQNNNIEVGVEFKTKNLLKKMTSDVLGNVTSIISDTEDLATEASEFFYDIYQNAEKIFVREPRYQKGLLGLTKSYSHSEVIVDRTEWFYEQVKPKEQISARTPIGFTTHRQEKPEPMLERGFCIRTGEKISFNPARPLSRGAYQSWAKYSNPDFGERFCHSCGKKFSTSVRYPLCSACN</sequence>
<dbReference type="RefSeq" id="WP_131448275.1">
    <property type="nucleotide sequence ID" value="NZ_SJZI01000009.1"/>
</dbReference>
<dbReference type="Proteomes" id="UP000295334">
    <property type="component" value="Unassembled WGS sequence"/>
</dbReference>
<organism evidence="2 3">
    <name type="scientific">Flaviaesturariibacter flavus</name>
    <dbReference type="NCBI Taxonomy" id="2502780"/>
    <lineage>
        <taxon>Bacteria</taxon>
        <taxon>Pseudomonadati</taxon>
        <taxon>Bacteroidota</taxon>
        <taxon>Chitinophagia</taxon>
        <taxon>Chitinophagales</taxon>
        <taxon>Chitinophagaceae</taxon>
        <taxon>Flaviaestuariibacter</taxon>
    </lineage>
</organism>
<accession>A0A4R1BIG4</accession>
<keyword evidence="3" id="KW-1185">Reference proteome</keyword>
<comment type="caution">
    <text evidence="2">The sequence shown here is derived from an EMBL/GenBank/DDBJ whole genome shotgun (WGS) entry which is preliminary data.</text>
</comment>
<dbReference type="CDD" id="cd09176">
    <property type="entry name" value="PLDc_unchar6"/>
    <property type="match status" value="1"/>
</dbReference>
<dbReference type="EMBL" id="SJZI01000009">
    <property type="protein sequence ID" value="TCJ17063.1"/>
    <property type="molecule type" value="Genomic_DNA"/>
</dbReference>
<feature type="domain" description="Phospholipase D-like" evidence="1">
    <location>
        <begin position="15"/>
        <end position="134"/>
    </location>
</feature>
<proteinExistence type="predicted"/>
<dbReference type="InterPro" id="IPR025202">
    <property type="entry name" value="PLD-like_dom"/>
</dbReference>
<dbReference type="Pfam" id="PF13091">
    <property type="entry name" value="PLDc_2"/>
    <property type="match status" value="1"/>
</dbReference>